<reference evidence="1" key="1">
    <citation type="journal article" date="2021" name="Proc. Natl. Acad. Sci. U.S.A.">
        <title>A Catalog of Tens of Thousands of Viruses from Human Metagenomes Reveals Hidden Associations with Chronic Diseases.</title>
        <authorList>
            <person name="Tisza M.J."/>
            <person name="Buck C.B."/>
        </authorList>
    </citation>
    <scope>NUCLEOTIDE SEQUENCE</scope>
    <source>
        <strain evidence="1">CtxMM9</strain>
    </source>
</reference>
<dbReference type="EMBL" id="BK032759">
    <property type="protein sequence ID" value="DAF58805.1"/>
    <property type="molecule type" value="Genomic_DNA"/>
</dbReference>
<sequence length="35" mass="3848">MFLTACLSLPCDTIIAHHAPAVNSFLKVFLLTIFV</sequence>
<evidence type="ECO:0000313" key="1">
    <source>
        <dbReference type="EMBL" id="DAF58805.1"/>
    </source>
</evidence>
<proteinExistence type="predicted"/>
<organism evidence="1">
    <name type="scientific">Siphoviridae sp. ctxMM9</name>
    <dbReference type="NCBI Taxonomy" id="2827973"/>
    <lineage>
        <taxon>Viruses</taxon>
        <taxon>Duplodnaviria</taxon>
        <taxon>Heunggongvirae</taxon>
        <taxon>Uroviricota</taxon>
        <taxon>Caudoviricetes</taxon>
    </lineage>
</organism>
<name>A0A8S5T633_9CAUD</name>
<protein>
    <submittedName>
        <fullName evidence="1">Uncharacterized protein</fullName>
    </submittedName>
</protein>
<accession>A0A8S5T633</accession>